<keyword evidence="2" id="KW-0964">Secreted</keyword>
<dbReference type="Pfam" id="PF17789">
    <property type="entry name" value="MG4"/>
    <property type="match status" value="1"/>
</dbReference>
<dbReference type="SMART" id="SM00104">
    <property type="entry name" value="ANATO"/>
    <property type="match status" value="1"/>
</dbReference>
<dbReference type="InterPro" id="IPR009048">
    <property type="entry name" value="A-macroglobulin_rcpt-bd"/>
</dbReference>
<dbReference type="Ensembl" id="ENSCPGT00000018338.1">
    <property type="protein sequence ID" value="ENSCPGP00000016766.1"/>
    <property type="gene ID" value="ENSCPGG00000010590.1"/>
</dbReference>
<sequence length="1498" mass="168595">VLLWNVACFKFHYPFIVLYSIYSYVLTAPKIFRVGASEKVVVQAFGYEKKFPVNIAIRSFPDKLAVYSSGHVSLTPANKFQDAVTLTLQPTDLPRTDNSVKYVYLEAVSPHFTRLKKMPVSYENGFLFIHTDKPIYTPDQSVKVRVYSLNEELQPARRETVLTFVDPEGVKVDIEEEEDFTGIVSFPDFKIPPNPKYGIWKIEAKYTKNFVTSAVAKFEVKEYGKACPFLFLYVFSEKFIEDNFTTQRRKCRNIENGVAEINFNCKKAVSFIGFQSLEELDGSYLYIVASVLESTGGLSSEAEFAGVRFAVSPYKLSLVATPLFVKPGLPFFIKVQVKDTVDDFVGNIPVTVTVKSMSEQMDETELISEGSESGRRKTSMNDGTALFVVNIPSDSKTLEFQVKTADPRLSDENQASKTYEARAYSSLSRSYLYIDWASNHKVLQVGDFININVYPHSPYIHKIHHYSYLITSKGKIISFGTQKRIKDLEYEHLTFQITQEMVPSARLVVYYIVMGEETAELVADSVWLNVEQKCGNSLDVKILNPAQVVSLNMKTQFNSFVALSSIDKAVYGVTGRGKRAMEKVMLHLEKSDLGCGAGGGQNNVDVFRMAGLTFLTNANADDSNEAGIFLCFKHDIERILKEVSRYPSPEIRNCCMAGVKAYPVTETCNDRAQRIRRHKACISAFKDCCEFANRLREEEPNKLLILARMRKYEIRSYFPESWLWEVHQVSSRSKTLSITLPDSLTTWEVQGVAISDKGICVAAPLEMQVVKDIFLSIYVPYSVVRGEQIELKGSVYNYGASAVKPEGIKKEIHAGFTLDPQGVYGSIKRRQEFRYKVPLNLVPKTKIDRSVSVKGHLMGEAIGTVLSPSGVSALTSLPKGSAEAEFMSIAPVFYVFRYLEESDNWHLLGSKTLTARTQMRRKMKEGIVSILSFRNSDFSYSMWKDGQASTWLTAFALRILGQVNQYINLNEISICNSLLWLVDNCQMPDGSFSEFANYQPVKLQGTLPREAKEKSLYLTAFSVIGIKKSIKICPTEKIHDAINKAGDYLMKNVQAAQSPFTMAITSYALALVDLNHPSARSAFSALKKEASVIGDPPIYRFWKDTFKTADHHTPSSVTAQMVETTAYALLTALLRGDKNYANPIIKWLSEEQRYGGGFYSTQDTINALEALTEYSLLVKRLNLDMSVKVAYKNYGDLNLFKLTEDNFVGRTLTVILSQTVYNTIGTSEESCNFELKIVPKRVDGKGYRPSMREPQSGSAHAVMDIGLVSGLEANTEDLSTLASGVDQLIADYEIKDGHVILQIDSVPADNFLCVEFRIGELFQVGMLNPATFTVYEYHAPGMSSMSFNSLFLPKDKVQERLDRSVTADSRREAACQNDIAYVYKVNILSRSEEGYFVKYSATLLDLYKRGQAFAKKNDEITFIKKKTCTDVELSPGEQYLIMGKEALKISIGYNFKFQYPLDSSTWIEWWPSNTACTFCQEFLNTMEDFAEDLIISGC</sequence>
<dbReference type="Gene3D" id="1.20.50.70">
    <property type="match status" value="1"/>
</dbReference>
<dbReference type="PROSITE" id="PS01178">
    <property type="entry name" value="ANAPHYLATOXIN_2"/>
    <property type="match status" value="1"/>
</dbReference>
<dbReference type="Proteomes" id="UP000694419">
    <property type="component" value="Unplaced"/>
</dbReference>
<evidence type="ECO:0000259" key="5">
    <source>
        <dbReference type="PROSITE" id="PS50189"/>
    </source>
</evidence>
<dbReference type="Pfam" id="PF21309">
    <property type="entry name" value="C5_CUB"/>
    <property type="match status" value="1"/>
</dbReference>
<dbReference type="InterPro" id="IPR036595">
    <property type="entry name" value="A-macroglobulin_rcpt-bd_sf"/>
</dbReference>
<evidence type="ECO:0000256" key="1">
    <source>
        <dbReference type="ARBA" id="ARBA00004613"/>
    </source>
</evidence>
<dbReference type="Pfam" id="PF17790">
    <property type="entry name" value="MG1"/>
    <property type="match status" value="1"/>
</dbReference>
<organism evidence="6 7">
    <name type="scientific">Calidris pygmaea</name>
    <name type="common">Spoon-billed sandpiper</name>
    <dbReference type="NCBI Taxonomy" id="425635"/>
    <lineage>
        <taxon>Eukaryota</taxon>
        <taxon>Metazoa</taxon>
        <taxon>Chordata</taxon>
        <taxon>Craniata</taxon>
        <taxon>Vertebrata</taxon>
        <taxon>Euteleostomi</taxon>
        <taxon>Archelosauria</taxon>
        <taxon>Archosauria</taxon>
        <taxon>Dinosauria</taxon>
        <taxon>Saurischia</taxon>
        <taxon>Theropoda</taxon>
        <taxon>Coelurosauria</taxon>
        <taxon>Aves</taxon>
        <taxon>Neognathae</taxon>
        <taxon>Neoaves</taxon>
        <taxon>Charadriiformes</taxon>
        <taxon>Scolopacidae</taxon>
        <taxon>Calidris</taxon>
    </lineage>
</organism>
<dbReference type="InterPro" id="IPR011626">
    <property type="entry name" value="Alpha-macroglobulin_TED"/>
</dbReference>
<dbReference type="InterPro" id="IPR002890">
    <property type="entry name" value="MG2"/>
</dbReference>
<dbReference type="InterPro" id="IPR018933">
    <property type="entry name" value="Netrin_module_non-TIMP"/>
</dbReference>
<protein>
    <submittedName>
        <fullName evidence="6">Complement C5</fullName>
    </submittedName>
</protein>
<feature type="domain" description="Anaphylatoxin-like" evidence="4">
    <location>
        <begin position="654"/>
        <end position="689"/>
    </location>
</feature>
<dbReference type="Pfam" id="PF01821">
    <property type="entry name" value="ANATO"/>
    <property type="match status" value="1"/>
</dbReference>
<comment type="subcellular location">
    <subcellularLocation>
        <location evidence="1">Secreted</location>
    </subcellularLocation>
</comment>
<dbReference type="InterPro" id="IPR011625">
    <property type="entry name" value="A2M_N_BRD"/>
</dbReference>
<dbReference type="SUPFAM" id="SSF47686">
    <property type="entry name" value="Anaphylotoxins (complement system)"/>
    <property type="match status" value="1"/>
</dbReference>
<dbReference type="Pfam" id="PF07677">
    <property type="entry name" value="A2M_recep"/>
    <property type="match status" value="1"/>
</dbReference>
<dbReference type="Gene3D" id="1.20.91.20">
    <property type="entry name" value="Anaphylotoxins (complement system)"/>
    <property type="match status" value="1"/>
</dbReference>
<dbReference type="CDD" id="cd02896">
    <property type="entry name" value="complement_C3_C4_C5"/>
    <property type="match status" value="1"/>
</dbReference>
<dbReference type="Gene3D" id="2.60.120.1540">
    <property type="match status" value="1"/>
</dbReference>
<dbReference type="SUPFAM" id="SSF48239">
    <property type="entry name" value="Terpenoid cyclases/Protein prenyltransferases"/>
    <property type="match status" value="1"/>
</dbReference>
<dbReference type="InterPro" id="IPR008993">
    <property type="entry name" value="TIMP-like_OB-fold"/>
</dbReference>
<dbReference type="InterPro" id="IPR040839">
    <property type="entry name" value="MG4"/>
</dbReference>
<dbReference type="InterPro" id="IPR001599">
    <property type="entry name" value="Macroglobln_a2"/>
</dbReference>
<dbReference type="GO" id="GO:0004866">
    <property type="term" value="F:endopeptidase inhibitor activity"/>
    <property type="evidence" value="ECO:0007669"/>
    <property type="project" value="InterPro"/>
</dbReference>
<dbReference type="Pfam" id="PF07703">
    <property type="entry name" value="A2M_BRD"/>
    <property type="match status" value="1"/>
</dbReference>
<dbReference type="SUPFAM" id="SSF49410">
    <property type="entry name" value="Alpha-macroglobulin receptor domain"/>
    <property type="match status" value="1"/>
</dbReference>
<dbReference type="Gene3D" id="2.20.130.20">
    <property type="match status" value="1"/>
</dbReference>
<evidence type="ECO:0000259" key="4">
    <source>
        <dbReference type="PROSITE" id="PS01178"/>
    </source>
</evidence>
<dbReference type="Pfam" id="PF07678">
    <property type="entry name" value="TED_complement"/>
    <property type="match status" value="1"/>
</dbReference>
<dbReference type="Gene3D" id="1.50.10.20">
    <property type="match status" value="1"/>
</dbReference>
<proteinExistence type="predicted"/>
<dbReference type="Pfam" id="PF01759">
    <property type="entry name" value="NTR"/>
    <property type="match status" value="1"/>
</dbReference>
<feature type="domain" description="NTR" evidence="5">
    <location>
        <begin position="1357"/>
        <end position="1498"/>
    </location>
</feature>
<evidence type="ECO:0000256" key="3">
    <source>
        <dbReference type="ARBA" id="ARBA00023157"/>
    </source>
</evidence>
<dbReference type="InterPro" id="IPR050473">
    <property type="entry name" value="A2M/Complement_sys"/>
</dbReference>
<dbReference type="Gene3D" id="2.60.40.1930">
    <property type="match status" value="3"/>
</dbReference>
<evidence type="ECO:0000313" key="6">
    <source>
        <dbReference type="Ensembl" id="ENSCPGP00000016766.1"/>
    </source>
</evidence>
<accession>A0A8C3PPA5</accession>
<dbReference type="Gene3D" id="2.60.40.690">
    <property type="entry name" value="Alpha-macroglobulin, receptor-binding domain"/>
    <property type="match status" value="1"/>
</dbReference>
<dbReference type="SMART" id="SM01359">
    <property type="entry name" value="A2M_N_2"/>
    <property type="match status" value="1"/>
</dbReference>
<keyword evidence="3" id="KW-1015">Disulfide bond</keyword>
<evidence type="ECO:0000313" key="7">
    <source>
        <dbReference type="Proteomes" id="UP000694419"/>
    </source>
</evidence>
<dbReference type="GO" id="GO:0005615">
    <property type="term" value="C:extracellular space"/>
    <property type="evidence" value="ECO:0007669"/>
    <property type="project" value="InterPro"/>
</dbReference>
<dbReference type="SMART" id="SM01361">
    <property type="entry name" value="A2M_recep"/>
    <property type="match status" value="1"/>
</dbReference>
<dbReference type="Gene3D" id="2.60.40.10">
    <property type="entry name" value="Immunoglobulins"/>
    <property type="match status" value="3"/>
</dbReference>
<dbReference type="InterPro" id="IPR008930">
    <property type="entry name" value="Terpenoid_cyclase/PrenylTrfase"/>
</dbReference>
<dbReference type="InterPro" id="IPR018081">
    <property type="entry name" value="Anaphylatoxin_comp_syst"/>
</dbReference>
<dbReference type="CDD" id="cd00017">
    <property type="entry name" value="ANATO"/>
    <property type="match status" value="1"/>
</dbReference>
<dbReference type="SMART" id="SM00643">
    <property type="entry name" value="C345C"/>
    <property type="match status" value="1"/>
</dbReference>
<dbReference type="Gene3D" id="2.40.50.120">
    <property type="match status" value="1"/>
</dbReference>
<dbReference type="Pfam" id="PF00207">
    <property type="entry name" value="A2M"/>
    <property type="match status" value="1"/>
</dbReference>
<dbReference type="InterPro" id="IPR041425">
    <property type="entry name" value="C3/4/5_MG1"/>
</dbReference>
<name>A0A8C3PPA5_9CHAR</name>
<dbReference type="InterPro" id="IPR001134">
    <property type="entry name" value="Netrin_domain"/>
</dbReference>
<dbReference type="SMART" id="SM01360">
    <property type="entry name" value="A2M"/>
    <property type="match status" value="1"/>
</dbReference>
<dbReference type="SUPFAM" id="SSF50242">
    <property type="entry name" value="TIMP-like"/>
    <property type="match status" value="1"/>
</dbReference>
<dbReference type="InterPro" id="IPR013783">
    <property type="entry name" value="Ig-like_fold"/>
</dbReference>
<dbReference type="InterPro" id="IPR048843">
    <property type="entry name" value="C5_CUB"/>
</dbReference>
<evidence type="ECO:0000256" key="2">
    <source>
        <dbReference type="ARBA" id="ARBA00022525"/>
    </source>
</evidence>
<dbReference type="PANTHER" id="PTHR11412">
    <property type="entry name" value="MACROGLOBULIN / COMPLEMENT"/>
    <property type="match status" value="1"/>
</dbReference>
<dbReference type="PANTHER" id="PTHR11412:SF83">
    <property type="entry name" value="COMPLEMENT C5"/>
    <property type="match status" value="1"/>
</dbReference>
<reference evidence="6" key="1">
    <citation type="submission" date="2025-08" db="UniProtKB">
        <authorList>
            <consortium name="Ensembl"/>
        </authorList>
    </citation>
    <scope>IDENTIFICATION</scope>
</reference>
<dbReference type="PROSITE" id="PS50189">
    <property type="entry name" value="NTR"/>
    <property type="match status" value="1"/>
</dbReference>
<dbReference type="InterPro" id="IPR000020">
    <property type="entry name" value="Anaphylatoxin/fibulin"/>
</dbReference>
<reference evidence="6" key="2">
    <citation type="submission" date="2025-09" db="UniProtKB">
        <authorList>
            <consortium name="Ensembl"/>
        </authorList>
    </citation>
    <scope>IDENTIFICATION</scope>
</reference>
<keyword evidence="7" id="KW-1185">Reference proteome</keyword>
<dbReference type="Pfam" id="PF01835">
    <property type="entry name" value="MG2"/>
    <property type="match status" value="1"/>
</dbReference>